<dbReference type="InterPro" id="IPR006439">
    <property type="entry name" value="HAD-SF_hydro_IA"/>
</dbReference>
<dbReference type="Gene3D" id="3.40.50.1000">
    <property type="entry name" value="HAD superfamily/HAD-like"/>
    <property type="match status" value="1"/>
</dbReference>
<evidence type="ECO:0008006" key="3">
    <source>
        <dbReference type="Google" id="ProtNLM"/>
    </source>
</evidence>
<sequence length="189" mass="20266">MRRQPPRALLIDFDGVLRHFAAPPLPEAFAWERLRPALAGEITHEQWLAVTADAVGGDPAEAAATVERWAADRGTIDPVVLGFVADVRAAGIPVGLATNATDRLPEDLAHHGLTDAFDVVVNSSVVGIHKPAPGFFEAACDLIGVPAPWVMFVDDDDRSIRAARALKMLAYRWSGPDGLAYLRTVLGLS</sequence>
<reference evidence="1" key="1">
    <citation type="submission" date="2021-01" db="EMBL/GenBank/DDBJ databases">
        <title>Whole genome shotgun sequence of Spirilliplanes yamanashiensis NBRC 15828.</title>
        <authorList>
            <person name="Komaki H."/>
            <person name="Tamura T."/>
        </authorList>
    </citation>
    <scope>NUCLEOTIDE SEQUENCE</scope>
    <source>
        <strain evidence="1">NBRC 15828</strain>
    </source>
</reference>
<comment type="caution">
    <text evidence="1">The sequence shown here is derived from an EMBL/GenBank/DDBJ whole genome shotgun (WGS) entry which is preliminary data.</text>
</comment>
<dbReference type="EMBL" id="BOOY01000004">
    <property type="protein sequence ID" value="GIJ01452.1"/>
    <property type="molecule type" value="Genomic_DNA"/>
</dbReference>
<dbReference type="InterPro" id="IPR036412">
    <property type="entry name" value="HAD-like_sf"/>
</dbReference>
<dbReference type="PANTHER" id="PTHR43611">
    <property type="entry name" value="ALPHA-D-GLUCOSE 1-PHOSPHATE PHOSPHATASE"/>
    <property type="match status" value="1"/>
</dbReference>
<dbReference type="Proteomes" id="UP000652013">
    <property type="component" value="Unassembled WGS sequence"/>
</dbReference>
<dbReference type="SFLD" id="SFLDG01129">
    <property type="entry name" value="C1.5:_HAD__Beta-PGM__Phosphata"/>
    <property type="match status" value="1"/>
</dbReference>
<dbReference type="AlphaFoldDB" id="A0A8J4DGK5"/>
<protein>
    <recommendedName>
        <fullName evidence="3">Hydrolase of the HAD superfamily</fullName>
    </recommendedName>
</protein>
<dbReference type="Pfam" id="PF00702">
    <property type="entry name" value="Hydrolase"/>
    <property type="match status" value="1"/>
</dbReference>
<dbReference type="SFLD" id="SFLDS00003">
    <property type="entry name" value="Haloacid_Dehalogenase"/>
    <property type="match status" value="1"/>
</dbReference>
<evidence type="ECO:0000313" key="2">
    <source>
        <dbReference type="Proteomes" id="UP000652013"/>
    </source>
</evidence>
<dbReference type="RefSeq" id="WP_203936780.1">
    <property type="nucleotide sequence ID" value="NZ_BAAAGJ010000005.1"/>
</dbReference>
<dbReference type="SUPFAM" id="SSF56784">
    <property type="entry name" value="HAD-like"/>
    <property type="match status" value="1"/>
</dbReference>
<evidence type="ECO:0000313" key="1">
    <source>
        <dbReference type="EMBL" id="GIJ01452.1"/>
    </source>
</evidence>
<organism evidence="1 2">
    <name type="scientific">Spirilliplanes yamanashiensis</name>
    <dbReference type="NCBI Taxonomy" id="42233"/>
    <lineage>
        <taxon>Bacteria</taxon>
        <taxon>Bacillati</taxon>
        <taxon>Actinomycetota</taxon>
        <taxon>Actinomycetes</taxon>
        <taxon>Micromonosporales</taxon>
        <taxon>Micromonosporaceae</taxon>
        <taxon>Spirilliplanes</taxon>
    </lineage>
</organism>
<keyword evidence="2" id="KW-1185">Reference proteome</keyword>
<accession>A0A8J4DGK5</accession>
<dbReference type="PANTHER" id="PTHR43611:SF3">
    <property type="entry name" value="FLAVIN MONONUCLEOTIDE HYDROLASE 1, CHLOROPLATIC"/>
    <property type="match status" value="1"/>
</dbReference>
<proteinExistence type="predicted"/>
<dbReference type="NCBIfam" id="TIGR01549">
    <property type="entry name" value="HAD-SF-IA-v1"/>
    <property type="match status" value="1"/>
</dbReference>
<name>A0A8J4DGK5_9ACTN</name>
<dbReference type="NCBIfam" id="TIGR01509">
    <property type="entry name" value="HAD-SF-IA-v3"/>
    <property type="match status" value="1"/>
</dbReference>
<dbReference type="InterPro" id="IPR023214">
    <property type="entry name" value="HAD_sf"/>
</dbReference>
<gene>
    <name evidence="1" type="ORF">Sya03_08040</name>
</gene>